<dbReference type="PROSITE" id="PS50158">
    <property type="entry name" value="ZF_CCHC"/>
    <property type="match status" value="1"/>
</dbReference>
<evidence type="ECO:0000256" key="2">
    <source>
        <dbReference type="SAM" id="MobiDB-lite"/>
    </source>
</evidence>
<dbReference type="PANTHER" id="PTHR48453">
    <property type="entry name" value="CCHC-TYPE DOMAIN-CONTAINING PROTEIN"/>
    <property type="match status" value="1"/>
</dbReference>
<dbReference type="GO" id="GO:0008270">
    <property type="term" value="F:zinc ion binding"/>
    <property type="evidence" value="ECO:0007669"/>
    <property type="project" value="UniProtKB-KW"/>
</dbReference>
<dbReference type="GO" id="GO:0003676">
    <property type="term" value="F:nucleic acid binding"/>
    <property type="evidence" value="ECO:0007669"/>
    <property type="project" value="InterPro"/>
</dbReference>
<evidence type="ECO:0000259" key="3">
    <source>
        <dbReference type="PROSITE" id="PS50158"/>
    </source>
</evidence>
<organism evidence="4 5">
    <name type="scientific">Lithospermum erythrorhizon</name>
    <name type="common">Purple gromwell</name>
    <name type="synonym">Lithospermum officinale var. erythrorhizon</name>
    <dbReference type="NCBI Taxonomy" id="34254"/>
    <lineage>
        <taxon>Eukaryota</taxon>
        <taxon>Viridiplantae</taxon>
        <taxon>Streptophyta</taxon>
        <taxon>Embryophyta</taxon>
        <taxon>Tracheophyta</taxon>
        <taxon>Spermatophyta</taxon>
        <taxon>Magnoliopsida</taxon>
        <taxon>eudicotyledons</taxon>
        <taxon>Gunneridae</taxon>
        <taxon>Pentapetalae</taxon>
        <taxon>asterids</taxon>
        <taxon>lamiids</taxon>
        <taxon>Boraginales</taxon>
        <taxon>Boraginaceae</taxon>
        <taxon>Boraginoideae</taxon>
        <taxon>Lithospermeae</taxon>
        <taxon>Lithospermum</taxon>
    </lineage>
</organism>
<dbReference type="Gene3D" id="3.30.60.220">
    <property type="match status" value="1"/>
</dbReference>
<dbReference type="PANTHER" id="PTHR48453:SF1">
    <property type="entry name" value="CCHC-TYPE DOMAIN-CONTAINING PROTEIN"/>
    <property type="match status" value="1"/>
</dbReference>
<accession>A0AAV3QX55</accession>
<dbReference type="SMART" id="SM00343">
    <property type="entry name" value="ZnF_C2HC"/>
    <property type="match status" value="1"/>
</dbReference>
<reference evidence="4 5" key="1">
    <citation type="submission" date="2024-01" db="EMBL/GenBank/DDBJ databases">
        <title>The complete chloroplast genome sequence of Lithospermum erythrorhizon: insights into the phylogenetic relationship among Boraginaceae species and the maternal lineages of purple gromwells.</title>
        <authorList>
            <person name="Okada T."/>
            <person name="Watanabe K."/>
        </authorList>
    </citation>
    <scope>NUCLEOTIDE SEQUENCE [LARGE SCALE GENOMIC DNA]</scope>
</reference>
<evidence type="ECO:0000256" key="1">
    <source>
        <dbReference type="PROSITE-ProRule" id="PRU00047"/>
    </source>
</evidence>
<feature type="region of interest" description="Disordered" evidence="2">
    <location>
        <begin position="121"/>
        <end position="141"/>
    </location>
</feature>
<keyword evidence="1" id="KW-0862">Zinc</keyword>
<feature type="region of interest" description="Disordered" evidence="2">
    <location>
        <begin position="42"/>
        <end position="61"/>
    </location>
</feature>
<dbReference type="Proteomes" id="UP001454036">
    <property type="component" value="Unassembled WGS sequence"/>
</dbReference>
<proteinExistence type="predicted"/>
<sequence length="465" mass="52376">MSNRSNLYKNPSYTYNRHLNLNSVIQNLNAYNVVAGNAPPPTDEQFPVASGGSRKRVPQKRHRECKLPLVEGTEEACFSDKPMSHHEYIEKRRKEVDSSKPYEELSADMLEGSALNLVAYESDTSSSSEHEGKPDKVIGWGGQVDIADGKQNPSTSGCSNDVDVVKSQIEQRFPLPGEPICVVCGKYGEYICNETEDDVCSIDCKNEILENLKVHEEPCSIQTFTGSLESSVEVHEVGGDTWDYNRHCWTKKISSLCAYECWKCQRPGHLAADCLVATSSCQPLSAVESFKQAAELEGRSRSIPRNLLELYKRCHQIGKNWLTAKCNICRLSTTLATCIKCSNTFCDSAGHLSQHITANPSHQEFYSYKLKRLVKCCKSTCKVTDIKDLLACHYCFNKAFDKFYDMYSATWKAAGFSIIWNSICCEDHFEWHRINCPSAGVEDSAYIVRKDGPHKRQIQLSNFIF</sequence>
<feature type="domain" description="CCHC-type" evidence="3">
    <location>
        <begin position="261"/>
        <end position="274"/>
    </location>
</feature>
<gene>
    <name evidence="4" type="ORF">LIER_23006</name>
</gene>
<keyword evidence="1" id="KW-0863">Zinc-finger</keyword>
<evidence type="ECO:0000313" key="4">
    <source>
        <dbReference type="EMBL" id="GAA0168248.1"/>
    </source>
</evidence>
<dbReference type="Pfam" id="PF00098">
    <property type="entry name" value="zf-CCHC"/>
    <property type="match status" value="1"/>
</dbReference>
<comment type="caution">
    <text evidence="4">The sequence shown here is derived from an EMBL/GenBank/DDBJ whole genome shotgun (WGS) entry which is preliminary data.</text>
</comment>
<dbReference type="EMBL" id="BAABME010006395">
    <property type="protein sequence ID" value="GAA0168248.1"/>
    <property type="molecule type" value="Genomic_DNA"/>
</dbReference>
<evidence type="ECO:0000313" key="5">
    <source>
        <dbReference type="Proteomes" id="UP001454036"/>
    </source>
</evidence>
<dbReference type="InterPro" id="IPR007529">
    <property type="entry name" value="Znf_HIT"/>
</dbReference>
<keyword evidence="5" id="KW-1185">Reference proteome</keyword>
<dbReference type="AlphaFoldDB" id="A0AAV3QX55"/>
<protein>
    <recommendedName>
        <fullName evidence="3">CCHC-type domain-containing protein</fullName>
    </recommendedName>
</protein>
<keyword evidence="1" id="KW-0479">Metal-binding</keyword>
<dbReference type="InterPro" id="IPR001878">
    <property type="entry name" value="Znf_CCHC"/>
</dbReference>
<dbReference type="CDD" id="cd23022">
    <property type="entry name" value="zf-HIT_DDX59"/>
    <property type="match status" value="1"/>
</dbReference>
<name>A0AAV3QX55_LITER</name>
<dbReference type="Pfam" id="PF04438">
    <property type="entry name" value="zf-HIT"/>
    <property type="match status" value="1"/>
</dbReference>